<sequence length="246" mass="27348">MNTEISNAQLNAFIDNELDVAEKDQLFTRIQADAELANQVCDLRAVKELVRHGYAEPPEATHSEWVRKFTIPKSLAAGVMLALGLSLGWMMHDFHQADNNLQFAQNQSKTQPNNFQLVSLAGVTEDTHKLLMHIDSADPAKFKALLDDIDALTQHQAALGQPIQVEVVASHSGLGMLRTDVTPYAQRISELEAQHPNVKFVACNQSIQRLSKTGVKVNLLPNTQITPNATEEIVHRLHDGWSYIKV</sequence>
<keyword evidence="2" id="KW-1185">Reference proteome</keyword>
<accession>A0A809RK92</accession>
<dbReference type="Gene3D" id="3.40.1260.10">
    <property type="entry name" value="DsrEFH-like"/>
    <property type="match status" value="1"/>
</dbReference>
<protein>
    <recommendedName>
        <fullName evidence="3">Intracellular sulfur oxidation DsrE/DsrF family protein</fullName>
    </recommendedName>
</protein>
<dbReference type="PANTHER" id="PTHR37691">
    <property type="entry name" value="BLR3518 PROTEIN"/>
    <property type="match status" value="1"/>
</dbReference>
<dbReference type="Proteomes" id="UP000463939">
    <property type="component" value="Chromosome"/>
</dbReference>
<dbReference type="RefSeq" id="WP_162086019.1">
    <property type="nucleotide sequence ID" value="NZ_AP021881.1"/>
</dbReference>
<dbReference type="PANTHER" id="PTHR37691:SF1">
    <property type="entry name" value="BLR3518 PROTEIN"/>
    <property type="match status" value="1"/>
</dbReference>
<name>A0A809RK92_9PROT</name>
<gene>
    <name evidence="1" type="ORF">SFSGTM_30870</name>
</gene>
<evidence type="ECO:0000313" key="2">
    <source>
        <dbReference type="Proteomes" id="UP000463939"/>
    </source>
</evidence>
<organism evidence="1 2">
    <name type="scientific">Sulfuriferula nivalis</name>
    <dbReference type="NCBI Taxonomy" id="2675298"/>
    <lineage>
        <taxon>Bacteria</taxon>
        <taxon>Pseudomonadati</taxon>
        <taxon>Pseudomonadota</taxon>
        <taxon>Betaproteobacteria</taxon>
        <taxon>Nitrosomonadales</taxon>
        <taxon>Sulfuricellaceae</taxon>
        <taxon>Sulfuriferula</taxon>
    </lineage>
</organism>
<dbReference type="InterPro" id="IPR027396">
    <property type="entry name" value="DsrEFH-like"/>
</dbReference>
<reference evidence="2" key="1">
    <citation type="submission" date="2019-11" db="EMBL/GenBank/DDBJ databases">
        <title>Isolation and characterization of a novel species in the genus Sulfuriferula.</title>
        <authorList>
            <person name="Mochizuki J."/>
            <person name="Kojima H."/>
            <person name="Fukui M."/>
        </authorList>
    </citation>
    <scope>NUCLEOTIDE SEQUENCE [LARGE SCALE GENOMIC DNA]</scope>
    <source>
        <strain evidence="2">SGTM</strain>
    </source>
</reference>
<dbReference type="EMBL" id="AP021881">
    <property type="protein sequence ID" value="BBP02379.1"/>
    <property type="molecule type" value="Genomic_DNA"/>
</dbReference>
<dbReference type="SUPFAM" id="SSF75169">
    <property type="entry name" value="DsrEFH-like"/>
    <property type="match status" value="1"/>
</dbReference>
<dbReference type="KEGG" id="sniv:SFSGTM_30870"/>
<evidence type="ECO:0008006" key="3">
    <source>
        <dbReference type="Google" id="ProtNLM"/>
    </source>
</evidence>
<evidence type="ECO:0000313" key="1">
    <source>
        <dbReference type="EMBL" id="BBP02379.1"/>
    </source>
</evidence>
<proteinExistence type="predicted"/>
<dbReference type="AlphaFoldDB" id="A0A809RK92"/>